<dbReference type="CDD" id="cd00831">
    <property type="entry name" value="CHS_like"/>
    <property type="match status" value="1"/>
</dbReference>
<dbReference type="PIRSF" id="PIRSF036417">
    <property type="entry name" value="3-ktacl-CoA_syn"/>
    <property type="match status" value="1"/>
</dbReference>
<feature type="domain" description="FAE" evidence="8">
    <location>
        <begin position="86"/>
        <end position="367"/>
    </location>
</feature>
<gene>
    <name evidence="11" type="primary">LOC105137572</name>
</gene>
<dbReference type="InterPro" id="IPR013601">
    <property type="entry name" value="FAE1_typ3_polyketide_synth"/>
</dbReference>
<proteinExistence type="inferred from homology"/>
<evidence type="ECO:0000259" key="9">
    <source>
        <dbReference type="Pfam" id="PF08541"/>
    </source>
</evidence>
<dbReference type="PANTHER" id="PTHR31561">
    <property type="entry name" value="3-KETOACYL-COA SYNTHASE"/>
    <property type="match status" value="1"/>
</dbReference>
<dbReference type="InterPro" id="IPR012392">
    <property type="entry name" value="3-ktacl-CoA_syn"/>
</dbReference>
<keyword evidence="7" id="KW-0472">Membrane</keyword>
<dbReference type="RefSeq" id="XP_011041661.1">
    <property type="nucleotide sequence ID" value="XM_011043359.1"/>
</dbReference>
<feature type="transmembrane region" description="Helical" evidence="7">
    <location>
        <begin position="64"/>
        <end position="83"/>
    </location>
</feature>
<dbReference type="Proteomes" id="UP000694918">
    <property type="component" value="Unplaced"/>
</dbReference>
<keyword evidence="4 6" id="KW-0012">Acyltransferase</keyword>
<keyword evidence="3 6" id="KW-0808">Transferase</keyword>
<name>A0AAJ6V610_POPEU</name>
<evidence type="ECO:0000256" key="5">
    <source>
        <dbReference type="ARBA" id="ARBA00047375"/>
    </source>
</evidence>
<accession>A0AAJ6V610</accession>
<keyword evidence="10" id="KW-1185">Reference proteome</keyword>
<evidence type="ECO:0000256" key="6">
    <source>
        <dbReference type="PIRNR" id="PIRNR036417"/>
    </source>
</evidence>
<evidence type="ECO:0000313" key="11">
    <source>
        <dbReference type="RefSeq" id="XP_011041661.1"/>
    </source>
</evidence>
<evidence type="ECO:0000313" key="10">
    <source>
        <dbReference type="Proteomes" id="UP000694918"/>
    </source>
</evidence>
<reference evidence="11" key="1">
    <citation type="submission" date="2025-08" db="UniProtKB">
        <authorList>
            <consortium name="RefSeq"/>
        </authorList>
    </citation>
    <scope>IDENTIFICATION</scope>
</reference>
<dbReference type="GO" id="GO:0016020">
    <property type="term" value="C:membrane"/>
    <property type="evidence" value="ECO:0007669"/>
    <property type="project" value="InterPro"/>
</dbReference>
<evidence type="ECO:0000256" key="7">
    <source>
        <dbReference type="SAM" id="Phobius"/>
    </source>
</evidence>
<feature type="domain" description="Beta-ketoacyl-[acyl-carrier-protein] synthase III C-terminal" evidence="9">
    <location>
        <begin position="385"/>
        <end position="466"/>
    </location>
</feature>
<dbReference type="GO" id="GO:0009922">
    <property type="term" value="F:fatty acid elongase activity"/>
    <property type="evidence" value="ECO:0007669"/>
    <property type="project" value="UniProtKB-EC"/>
</dbReference>
<evidence type="ECO:0000259" key="8">
    <source>
        <dbReference type="Pfam" id="PF08392"/>
    </source>
</evidence>
<dbReference type="InterPro" id="IPR016039">
    <property type="entry name" value="Thiolase-like"/>
</dbReference>
<feature type="transmembrane region" description="Helical" evidence="7">
    <location>
        <begin position="39"/>
        <end position="57"/>
    </location>
</feature>
<sequence>MTADSFPVPPSLSMEPLSKANHGPHPLLFKHLLSTLLEVLRLSTLALAISLEAIFILQKWKPIFHFLLLSIFLFIFIIEPYFLSSTPVYLVDFSCFKPPDFCKAPSSLFLENASKIGSFDKKSVAFMAKILTSSGLGEETYLPPALHCIPPKSHQQESIKEAEMVLLPIMEDLLSKTKISPRDIDILIVNCSGFCPSPSLSSIIINKFSMRDDVRNFSLSGMGCCAGAIAIDMAQNLLKVHKNSYAVVLSTEILSTGWYPGHERSKLLLNCGFRMGSAAILLTNKNEARKSSKYRLFSSVRTQRSFDDKSYMSAVREEDSEGKIGVTIHSDVFQLFGEVLRFNITILGAQILPPMEKFWHGVSTIRKRFFEKSREIYVPNFKSVIQHFCLPTSGRSLIREITKGLKLGENEDEAALMTLHRFGNQSSSSLWYEVAYMEAKGMIKKGDKVWVLGMGTGPKCCSLVWECLRPIVDESSKGPWADSIDRYPIMTAESKGLFP</sequence>
<evidence type="ECO:0000256" key="3">
    <source>
        <dbReference type="ARBA" id="ARBA00022679"/>
    </source>
</evidence>
<comment type="similarity">
    <text evidence="2 6">Belongs to the thiolase-like superfamily. Chalcone/stilbene synthases family.</text>
</comment>
<comment type="catalytic activity">
    <reaction evidence="5">
        <text>a very-long-chain acyl-CoA + malonyl-CoA + H(+) = a very-long-chain 3-oxoacyl-CoA + CO2 + CoA</text>
        <dbReference type="Rhea" id="RHEA:32727"/>
        <dbReference type="ChEBI" id="CHEBI:15378"/>
        <dbReference type="ChEBI" id="CHEBI:16526"/>
        <dbReference type="ChEBI" id="CHEBI:57287"/>
        <dbReference type="ChEBI" id="CHEBI:57384"/>
        <dbReference type="ChEBI" id="CHEBI:90725"/>
        <dbReference type="ChEBI" id="CHEBI:90736"/>
        <dbReference type="EC" id="2.3.1.199"/>
    </reaction>
</comment>
<dbReference type="GeneID" id="105137572"/>
<evidence type="ECO:0000256" key="4">
    <source>
        <dbReference type="ARBA" id="ARBA00023315"/>
    </source>
</evidence>
<evidence type="ECO:0000256" key="2">
    <source>
        <dbReference type="ARBA" id="ARBA00005531"/>
    </source>
</evidence>
<dbReference type="GO" id="GO:0006633">
    <property type="term" value="P:fatty acid biosynthetic process"/>
    <property type="evidence" value="ECO:0007669"/>
    <property type="project" value="InterPro"/>
</dbReference>
<dbReference type="Pfam" id="PF08541">
    <property type="entry name" value="ACP_syn_III_C"/>
    <property type="match status" value="1"/>
</dbReference>
<comment type="pathway">
    <text evidence="1 6">Lipid metabolism; fatty acid biosynthesis.</text>
</comment>
<dbReference type="KEGG" id="peu:105137572"/>
<keyword evidence="7" id="KW-0812">Transmembrane</keyword>
<protein>
    <recommendedName>
        <fullName evidence="6">3-ketoacyl-CoA synthase</fullName>
        <ecNumber evidence="6">2.3.1.-</ecNumber>
    </recommendedName>
</protein>
<dbReference type="InterPro" id="IPR013747">
    <property type="entry name" value="ACP_syn_III_C"/>
</dbReference>
<organism evidence="10 11">
    <name type="scientific">Populus euphratica</name>
    <name type="common">Euphrates poplar</name>
    <dbReference type="NCBI Taxonomy" id="75702"/>
    <lineage>
        <taxon>Eukaryota</taxon>
        <taxon>Viridiplantae</taxon>
        <taxon>Streptophyta</taxon>
        <taxon>Embryophyta</taxon>
        <taxon>Tracheophyta</taxon>
        <taxon>Spermatophyta</taxon>
        <taxon>Magnoliopsida</taxon>
        <taxon>eudicotyledons</taxon>
        <taxon>Gunneridae</taxon>
        <taxon>Pentapetalae</taxon>
        <taxon>rosids</taxon>
        <taxon>fabids</taxon>
        <taxon>Malpighiales</taxon>
        <taxon>Salicaceae</taxon>
        <taxon>Saliceae</taxon>
        <taxon>Populus</taxon>
    </lineage>
</organism>
<dbReference type="Gene3D" id="3.40.47.10">
    <property type="match status" value="1"/>
</dbReference>
<dbReference type="Pfam" id="PF08392">
    <property type="entry name" value="FAE1_CUT1_RppA"/>
    <property type="match status" value="1"/>
</dbReference>
<evidence type="ECO:0000256" key="1">
    <source>
        <dbReference type="ARBA" id="ARBA00005194"/>
    </source>
</evidence>
<keyword evidence="7" id="KW-1133">Transmembrane helix</keyword>
<dbReference type="EC" id="2.3.1.-" evidence="6"/>
<dbReference type="AlphaFoldDB" id="A0AAJ6V610"/>
<dbReference type="SUPFAM" id="SSF53901">
    <property type="entry name" value="Thiolase-like"/>
    <property type="match status" value="2"/>
</dbReference>